<name>A0ABT1E5P7_9FIRM</name>
<dbReference type="RefSeq" id="WP_262064687.1">
    <property type="nucleotide sequence ID" value="NZ_JAMXOD010000001.1"/>
</dbReference>
<sequence length="103" mass="11969">MGITNTIAALYDVGVNDEEIARVLNKFWGISSREVDERILFEMHNAAKRELRHYLKMQGYSDVDIQHFMISTKADAKISHDKDLWKLSKTPEKLFKAVKKESK</sequence>
<evidence type="ECO:0000313" key="1">
    <source>
        <dbReference type="EMBL" id="MCP1100899.1"/>
    </source>
</evidence>
<organism evidence="1 2">
    <name type="scientific">Aequitasia blattaphilus</name>
    <dbReference type="NCBI Taxonomy" id="2949332"/>
    <lineage>
        <taxon>Bacteria</taxon>
        <taxon>Bacillati</taxon>
        <taxon>Bacillota</taxon>
        <taxon>Clostridia</taxon>
        <taxon>Lachnospirales</taxon>
        <taxon>Lachnospiraceae</taxon>
        <taxon>Aequitasia</taxon>
    </lineage>
</organism>
<keyword evidence="2" id="KW-1185">Reference proteome</keyword>
<evidence type="ECO:0000313" key="2">
    <source>
        <dbReference type="Proteomes" id="UP001523566"/>
    </source>
</evidence>
<comment type="caution">
    <text evidence="1">The sequence shown here is derived from an EMBL/GenBank/DDBJ whole genome shotgun (WGS) entry which is preliminary data.</text>
</comment>
<gene>
    <name evidence="1" type="ORF">NK125_00525</name>
</gene>
<reference evidence="1 2" key="1">
    <citation type="journal article" date="2022" name="Genome Biol. Evol.">
        <title>Host diet, physiology and behaviors set the stage for Lachnospiraceae cladogenesis.</title>
        <authorList>
            <person name="Vera-Ponce De Leon A."/>
            <person name="Schneider M."/>
            <person name="Jahnes B.C."/>
            <person name="Sadowski V."/>
            <person name="Camuy-Velez L.A."/>
            <person name="Duan J."/>
            <person name="Sabree Z.L."/>
        </authorList>
    </citation>
    <scope>NUCLEOTIDE SEQUENCE [LARGE SCALE GENOMIC DNA]</scope>
    <source>
        <strain evidence="1 2">PAL113</strain>
    </source>
</reference>
<dbReference type="Proteomes" id="UP001523566">
    <property type="component" value="Unassembled WGS sequence"/>
</dbReference>
<proteinExistence type="predicted"/>
<dbReference type="EMBL" id="JAMZFW010000001">
    <property type="protein sequence ID" value="MCP1100899.1"/>
    <property type="molecule type" value="Genomic_DNA"/>
</dbReference>
<accession>A0ABT1E5P7</accession>
<protein>
    <submittedName>
        <fullName evidence="1">Uncharacterized protein</fullName>
    </submittedName>
</protein>